<proteinExistence type="predicted"/>
<dbReference type="PANTHER" id="PTHR15020:SF50">
    <property type="entry name" value="UPF0659 PROTEIN YMR090W"/>
    <property type="match status" value="1"/>
</dbReference>
<dbReference type="STRING" id="48727.SAMN05192555_10832"/>
<dbReference type="RefSeq" id="WP_089658616.1">
    <property type="nucleotide sequence ID" value="NZ_FNGH01000008.1"/>
</dbReference>
<dbReference type="AlphaFoldDB" id="A0A1G9PB04"/>
<evidence type="ECO:0000259" key="1">
    <source>
        <dbReference type="Pfam" id="PF13460"/>
    </source>
</evidence>
<dbReference type="EMBL" id="FNGH01000008">
    <property type="protein sequence ID" value="SDL95345.1"/>
    <property type="molecule type" value="Genomic_DNA"/>
</dbReference>
<dbReference type="InterPro" id="IPR036291">
    <property type="entry name" value="NAD(P)-bd_dom_sf"/>
</dbReference>
<feature type="domain" description="NAD(P)-binding" evidence="1">
    <location>
        <begin position="7"/>
        <end position="193"/>
    </location>
</feature>
<dbReference type="SUPFAM" id="SSF51735">
    <property type="entry name" value="NAD(P)-binding Rossmann-fold domains"/>
    <property type="match status" value="1"/>
</dbReference>
<name>A0A1G9PB04_9GAMM</name>
<sequence length="218" mass="22672">MKVVIAGGHGQIAQHVERLLAARGDEAVGLVRNSSHIADIEASGATAVLLDLERASVNELAEVIRGADAVIFAAGAGPGSGAARKLTVDRDAGILLADAAVQAQVPRYVMISGKGADKGGQGEADEVFGIYLDAKKAADDDLISRELDWTIVRPGVLTNEVGTGRVTLAPQVEWGKVAREDVAAVIIEILDKPESAGWIVELVAGETPVTEAVRLLAR</sequence>
<evidence type="ECO:0000313" key="3">
    <source>
        <dbReference type="Proteomes" id="UP000199107"/>
    </source>
</evidence>
<dbReference type="Proteomes" id="UP000199107">
    <property type="component" value="Unassembled WGS sequence"/>
</dbReference>
<accession>A0A1G9PB04</accession>
<protein>
    <submittedName>
        <fullName evidence="2">Cytosine deaminase</fullName>
    </submittedName>
</protein>
<reference evidence="3" key="1">
    <citation type="submission" date="2016-10" db="EMBL/GenBank/DDBJ databases">
        <authorList>
            <person name="Varghese N."/>
            <person name="Submissions S."/>
        </authorList>
    </citation>
    <scope>NUCLEOTIDE SEQUENCE [LARGE SCALE GENOMIC DNA]</scope>
    <source>
        <strain evidence="3">AAP</strain>
    </source>
</reference>
<keyword evidence="3" id="KW-1185">Reference proteome</keyword>
<dbReference type="PANTHER" id="PTHR15020">
    <property type="entry name" value="FLAVIN REDUCTASE-RELATED"/>
    <property type="match status" value="1"/>
</dbReference>
<dbReference type="OrthoDB" id="9803892at2"/>
<dbReference type="Gene3D" id="3.40.50.720">
    <property type="entry name" value="NAD(P)-binding Rossmann-like Domain"/>
    <property type="match status" value="1"/>
</dbReference>
<dbReference type="InterPro" id="IPR016040">
    <property type="entry name" value="NAD(P)-bd_dom"/>
</dbReference>
<evidence type="ECO:0000313" key="2">
    <source>
        <dbReference type="EMBL" id="SDL95345.1"/>
    </source>
</evidence>
<organism evidence="2 3">
    <name type="scientific">Franzmannia pantelleriensis</name>
    <dbReference type="NCBI Taxonomy" id="48727"/>
    <lineage>
        <taxon>Bacteria</taxon>
        <taxon>Pseudomonadati</taxon>
        <taxon>Pseudomonadota</taxon>
        <taxon>Gammaproteobacteria</taxon>
        <taxon>Oceanospirillales</taxon>
        <taxon>Halomonadaceae</taxon>
        <taxon>Franzmannia</taxon>
    </lineage>
</organism>
<dbReference type="Pfam" id="PF13460">
    <property type="entry name" value="NAD_binding_10"/>
    <property type="match status" value="1"/>
</dbReference>
<gene>
    <name evidence="2" type="ORF">SAMN05192555_10832</name>
</gene>
<dbReference type="CDD" id="cd05243">
    <property type="entry name" value="SDR_a5"/>
    <property type="match status" value="1"/>
</dbReference>